<gene>
    <name evidence="2" type="ORF">INF28_00065</name>
</gene>
<dbReference type="AlphaFoldDB" id="A0A9D5R7J9"/>
<evidence type="ECO:0000313" key="2">
    <source>
        <dbReference type="EMBL" id="MBE5038860.1"/>
    </source>
</evidence>
<feature type="transmembrane region" description="Helical" evidence="1">
    <location>
        <begin position="44"/>
        <end position="63"/>
    </location>
</feature>
<keyword evidence="1" id="KW-1133">Transmembrane helix</keyword>
<dbReference type="InterPro" id="IPR046088">
    <property type="entry name" value="DUF6106"/>
</dbReference>
<reference evidence="2" key="1">
    <citation type="submission" date="2020-10" db="EMBL/GenBank/DDBJ databases">
        <title>ChiBAC.</title>
        <authorList>
            <person name="Zenner C."/>
            <person name="Hitch T.C.A."/>
            <person name="Clavel T."/>
        </authorList>
    </citation>
    <scope>NUCLEOTIDE SEQUENCE</scope>
    <source>
        <strain evidence="2">DSM 107454</strain>
    </source>
</reference>
<dbReference type="EMBL" id="JADCKB010000001">
    <property type="protein sequence ID" value="MBE5038860.1"/>
    <property type="molecule type" value="Genomic_DNA"/>
</dbReference>
<organism evidence="2 3">
    <name type="scientific">Ructibacterium gallinarum</name>
    <dbReference type="NCBI Taxonomy" id="2779355"/>
    <lineage>
        <taxon>Bacteria</taxon>
        <taxon>Bacillati</taxon>
        <taxon>Bacillota</taxon>
        <taxon>Clostridia</taxon>
        <taxon>Eubacteriales</taxon>
        <taxon>Oscillospiraceae</taxon>
        <taxon>Ructibacterium</taxon>
    </lineage>
</organism>
<dbReference type="Pfam" id="PF19601">
    <property type="entry name" value="DUF6106"/>
    <property type="match status" value="1"/>
</dbReference>
<sequence length="173" mass="20210">MDIFVEQLVKKKRTGLDYLRIVACIFGALLLLLIMVMGMAIKGIGFIIFVACCALIYLLYLLITATNLEYEYCFTNGALDVDKIINVRSRKRLTEVNVRKIDMMASNKNREYKRFLEDRNIKKIYACTHPQDEGVFFIRYQDDNGSKMLIFNPNDKIKEGIRRYNPQKVFLND</sequence>
<keyword evidence="1" id="KW-0472">Membrane</keyword>
<protein>
    <submittedName>
        <fullName evidence="2">Uncharacterized protein</fullName>
    </submittedName>
</protein>
<evidence type="ECO:0000313" key="3">
    <source>
        <dbReference type="Proteomes" id="UP000806542"/>
    </source>
</evidence>
<keyword evidence="1" id="KW-0812">Transmembrane</keyword>
<evidence type="ECO:0000256" key="1">
    <source>
        <dbReference type="SAM" id="Phobius"/>
    </source>
</evidence>
<comment type="caution">
    <text evidence="2">The sequence shown here is derived from an EMBL/GenBank/DDBJ whole genome shotgun (WGS) entry which is preliminary data.</text>
</comment>
<feature type="transmembrane region" description="Helical" evidence="1">
    <location>
        <begin position="18"/>
        <end position="38"/>
    </location>
</feature>
<dbReference type="Proteomes" id="UP000806542">
    <property type="component" value="Unassembled WGS sequence"/>
</dbReference>
<name>A0A9D5R7J9_9FIRM</name>
<dbReference type="RefSeq" id="WP_226391427.1">
    <property type="nucleotide sequence ID" value="NZ_JADCKB010000001.1"/>
</dbReference>
<keyword evidence="3" id="KW-1185">Reference proteome</keyword>
<accession>A0A9D5R7J9</accession>
<proteinExistence type="predicted"/>